<feature type="compositionally biased region" description="Basic residues" evidence="1">
    <location>
        <begin position="193"/>
        <end position="202"/>
    </location>
</feature>
<feature type="region of interest" description="Disordered" evidence="1">
    <location>
        <begin position="164"/>
        <end position="209"/>
    </location>
</feature>
<feature type="compositionally biased region" description="Polar residues" evidence="1">
    <location>
        <begin position="13"/>
        <end position="22"/>
    </location>
</feature>
<keyword evidence="2" id="KW-0812">Transmembrane</keyword>
<keyword evidence="4" id="KW-1185">Reference proteome</keyword>
<feature type="compositionally biased region" description="Polar residues" evidence="1">
    <location>
        <begin position="503"/>
        <end position="528"/>
    </location>
</feature>
<keyword evidence="2" id="KW-1133">Transmembrane helix</keyword>
<evidence type="ECO:0000256" key="2">
    <source>
        <dbReference type="SAM" id="Phobius"/>
    </source>
</evidence>
<keyword evidence="2" id="KW-0472">Membrane</keyword>
<feature type="transmembrane region" description="Helical" evidence="2">
    <location>
        <begin position="51"/>
        <end position="75"/>
    </location>
</feature>
<protein>
    <submittedName>
        <fullName evidence="3">Uncharacterized protein</fullName>
    </submittedName>
</protein>
<comment type="caution">
    <text evidence="3">The sequence shown here is derived from an EMBL/GenBank/DDBJ whole genome shotgun (WGS) entry which is preliminary data.</text>
</comment>
<reference evidence="3 4" key="1">
    <citation type="submission" date="2019-06" db="EMBL/GenBank/DDBJ databases">
        <title>Wine fermentation using esterase from Monascus purpureus.</title>
        <authorList>
            <person name="Geng C."/>
            <person name="Zhang Y."/>
        </authorList>
    </citation>
    <scope>NUCLEOTIDE SEQUENCE [LARGE SCALE GENOMIC DNA]</scope>
    <source>
        <strain evidence="3">HQ1</strain>
    </source>
</reference>
<feature type="compositionally biased region" description="Basic and acidic residues" evidence="1">
    <location>
        <begin position="320"/>
        <end position="337"/>
    </location>
</feature>
<accession>A0A507QTP7</accession>
<proteinExistence type="predicted"/>
<feature type="region of interest" description="Disordered" evidence="1">
    <location>
        <begin position="262"/>
        <end position="346"/>
    </location>
</feature>
<feature type="region of interest" description="Disordered" evidence="1">
    <location>
        <begin position="1"/>
        <end position="46"/>
    </location>
</feature>
<dbReference type="AlphaFoldDB" id="A0A507QTP7"/>
<sequence length="542" mass="58714">MTMITTADIPATMTASPSTDGDQSMLPSVTSSSSSTPSAGISHSHSLSSGAVAGVSVTTGVFACVVIVIAVVYYIRKRGKRGESQRVMDQGFSETEGAASGPHGSTRPPPRRPFSFHKLPASSNGASQETLNSKRPPFRASAHDSFAILTGQAADRFMKIEEATHSAFPARSGPETEASKSLSDPPMNELRPRPLRISRQRHPRPESELTVFEEDMQGRLSMAPNGLNGHAGLLEINRSSAVGLPAHPRATKDQGRAVRGLGVQGPSQQAKPVHPGPGGKPQVARVTSEADSGEKPLPRVPELDRNSGPATRSELGDLNEGQRSRQDFESIPRERLSPGKVAAPTGMQEIGDHFHSTTRMRFRPYHPDSINPSPNAISQTRSIQDDKIMRVRVGQGQQQPNERITPFSPDDFWRISRDQPPQRNVEMQAILPFPLSSSNTPVGVSDGGHLANHQAEHRQSGLGLLTVRALKDYDYAQPANDHQNDYRLPFDGPSDRGPRARSRTPTLSGLQSQEATRESPSSRLSRNLTPIWRGSDMIIAVD</sequence>
<gene>
    <name evidence="3" type="ORF">MPDQ_000484</name>
</gene>
<name>A0A507QTP7_MONPU</name>
<feature type="region of interest" description="Disordered" evidence="1">
    <location>
        <begin position="393"/>
        <end position="413"/>
    </location>
</feature>
<feature type="compositionally biased region" description="Basic and acidic residues" evidence="1">
    <location>
        <begin position="292"/>
        <end position="305"/>
    </location>
</feature>
<evidence type="ECO:0000313" key="3">
    <source>
        <dbReference type="EMBL" id="TQB70407.1"/>
    </source>
</evidence>
<organism evidence="3 4">
    <name type="scientific">Monascus purpureus</name>
    <name type="common">Red mold</name>
    <name type="synonym">Monascus anka</name>
    <dbReference type="NCBI Taxonomy" id="5098"/>
    <lineage>
        <taxon>Eukaryota</taxon>
        <taxon>Fungi</taxon>
        <taxon>Dikarya</taxon>
        <taxon>Ascomycota</taxon>
        <taxon>Pezizomycotina</taxon>
        <taxon>Eurotiomycetes</taxon>
        <taxon>Eurotiomycetidae</taxon>
        <taxon>Eurotiales</taxon>
        <taxon>Aspergillaceae</taxon>
        <taxon>Monascus</taxon>
    </lineage>
</organism>
<evidence type="ECO:0000313" key="4">
    <source>
        <dbReference type="Proteomes" id="UP000319663"/>
    </source>
</evidence>
<dbReference type="Proteomes" id="UP000319663">
    <property type="component" value="Unassembled WGS sequence"/>
</dbReference>
<feature type="compositionally biased region" description="Polar residues" evidence="1">
    <location>
        <begin position="121"/>
        <end position="133"/>
    </location>
</feature>
<dbReference type="STRING" id="5098.A0A507QTP7"/>
<feature type="region of interest" description="Disordered" evidence="1">
    <location>
        <begin position="478"/>
        <end position="528"/>
    </location>
</feature>
<feature type="region of interest" description="Disordered" evidence="1">
    <location>
        <begin position="83"/>
        <end position="139"/>
    </location>
</feature>
<evidence type="ECO:0000256" key="1">
    <source>
        <dbReference type="SAM" id="MobiDB-lite"/>
    </source>
</evidence>
<dbReference type="EMBL" id="VIFY01000109">
    <property type="protein sequence ID" value="TQB70407.1"/>
    <property type="molecule type" value="Genomic_DNA"/>
</dbReference>
<feature type="compositionally biased region" description="Low complexity" evidence="1">
    <location>
        <begin position="24"/>
        <end position="46"/>
    </location>
</feature>